<evidence type="ECO:0000313" key="1">
    <source>
        <dbReference type="EMBL" id="GAA0717361.1"/>
    </source>
</evidence>
<dbReference type="InterPro" id="IPR027417">
    <property type="entry name" value="P-loop_NTPase"/>
</dbReference>
<comment type="caution">
    <text evidence="1">The sequence shown here is derived from an EMBL/GenBank/DDBJ whole genome shotgun (WGS) entry which is preliminary data.</text>
</comment>
<dbReference type="Proteomes" id="UP001500339">
    <property type="component" value="Unassembled WGS sequence"/>
</dbReference>
<organism evidence="1 2">
    <name type="scientific">Clostridium malenominatum</name>
    <dbReference type="NCBI Taxonomy" id="1539"/>
    <lineage>
        <taxon>Bacteria</taxon>
        <taxon>Bacillati</taxon>
        <taxon>Bacillota</taxon>
        <taxon>Clostridia</taxon>
        <taxon>Eubacteriales</taxon>
        <taxon>Clostridiaceae</taxon>
        <taxon>Clostridium</taxon>
    </lineage>
</organism>
<sequence length="357" mass="40684">MIKERHFFPGSNTSKGFHSFFQYILPLKDAKRLFYIKGGPGTGKSYFMKKIGQTFADKGYSIEYFHCSSDNESLDAVLIKELGIVLLDGTAPHINDPKVPGALDEIIDFGVCLDEKNLSLSKNDIMNVDNKIKDSFKRAYSYFAAARAVHDDWSYQNNKALDRNKLKDLKKKLKDSILETNLEGLGEERHLFATAFTPNGIISYVNTIYDFCEKIYVLKGGPGTGKTEVLSYLKEEALINGHNVEVFHDPLIPERIEHLVLPELSIAILTSNEINKQSFSGIEIDMETLLDKDHITSASHFIKESQDTFYTLLEQGLKNLVNCKKLHDEIEQFYVDNIDFKCRDHISEGIMNRLMKY</sequence>
<proteinExistence type="predicted"/>
<name>A0ABN1IMI1_9CLOT</name>
<keyword evidence="2" id="KW-1185">Reference proteome</keyword>
<dbReference type="Gene3D" id="3.40.50.300">
    <property type="entry name" value="P-loop containing nucleotide triphosphate hydrolases"/>
    <property type="match status" value="1"/>
</dbReference>
<dbReference type="EMBL" id="BAAACF010000001">
    <property type="protein sequence ID" value="GAA0717361.1"/>
    <property type="molecule type" value="Genomic_DNA"/>
</dbReference>
<protein>
    <submittedName>
        <fullName evidence="1">PRK06851 family protein</fullName>
    </submittedName>
</protein>
<dbReference type="SUPFAM" id="SSF52540">
    <property type="entry name" value="P-loop containing nucleoside triphosphate hydrolases"/>
    <property type="match status" value="2"/>
</dbReference>
<evidence type="ECO:0000313" key="2">
    <source>
        <dbReference type="Proteomes" id="UP001500339"/>
    </source>
</evidence>
<dbReference type="RefSeq" id="WP_343765712.1">
    <property type="nucleotide sequence ID" value="NZ_BAAACF010000001.1"/>
</dbReference>
<gene>
    <name evidence="1" type="ORF">GCM10008905_02960</name>
</gene>
<accession>A0ABN1IMI1</accession>
<reference evidence="1 2" key="1">
    <citation type="journal article" date="2019" name="Int. J. Syst. Evol. Microbiol.">
        <title>The Global Catalogue of Microorganisms (GCM) 10K type strain sequencing project: providing services to taxonomists for standard genome sequencing and annotation.</title>
        <authorList>
            <consortium name="The Broad Institute Genomics Platform"/>
            <consortium name="The Broad Institute Genome Sequencing Center for Infectious Disease"/>
            <person name="Wu L."/>
            <person name="Ma J."/>
        </authorList>
    </citation>
    <scope>NUCLEOTIDE SEQUENCE [LARGE SCALE GENOMIC DNA]</scope>
    <source>
        <strain evidence="1 2">JCM 1405</strain>
    </source>
</reference>